<keyword evidence="2" id="KW-1185">Reference proteome</keyword>
<proteinExistence type="predicted"/>
<evidence type="ECO:0000313" key="1">
    <source>
        <dbReference type="EMBL" id="QDX25702.1"/>
    </source>
</evidence>
<reference evidence="1 2" key="1">
    <citation type="submission" date="2019-07" db="EMBL/GenBank/DDBJ databases">
        <title>Sphingomonas alkalisoli sp. nov., isolated from rhizosphere soil of Suaedae salsa.</title>
        <authorList>
            <person name="Zhang H."/>
            <person name="Xu L."/>
            <person name="Zhang J.-X."/>
            <person name="Sun J.-Q."/>
        </authorList>
    </citation>
    <scope>NUCLEOTIDE SEQUENCE [LARGE SCALE GENOMIC DNA]</scope>
    <source>
        <strain evidence="1 2">XS-10</strain>
    </source>
</reference>
<dbReference type="AlphaFoldDB" id="A0A518RE21"/>
<gene>
    <name evidence="1" type="ORF">FPZ54_06485</name>
</gene>
<evidence type="ECO:0000313" key="2">
    <source>
        <dbReference type="Proteomes" id="UP000318055"/>
    </source>
</evidence>
<dbReference type="EMBL" id="CP042239">
    <property type="protein sequence ID" value="QDX25702.1"/>
    <property type="molecule type" value="Genomic_DNA"/>
</dbReference>
<dbReference type="Proteomes" id="UP000318055">
    <property type="component" value="Chromosome"/>
</dbReference>
<dbReference type="KEGG" id="ssua:FPZ54_06485"/>
<sequence>MGTDTPESIDAAVLAFCATIAPGMPEYVDVVPGEGAQIAYCFDNAAAAVKRHGGSVAYGWIIWRWPGRYLEAEHHAVCRRADGTLHDVTPMLYGQTRILFLSDPGAVFDPTRFRPNRLMAEPGNAVAEDYVALSIQRADILNAYGEPGMDHALTPQDQARLDAINPRWMALYRELERG</sequence>
<organism evidence="1 2">
    <name type="scientific">Sphingomonas suaedae</name>
    <dbReference type="NCBI Taxonomy" id="2599297"/>
    <lineage>
        <taxon>Bacteria</taxon>
        <taxon>Pseudomonadati</taxon>
        <taxon>Pseudomonadota</taxon>
        <taxon>Alphaproteobacteria</taxon>
        <taxon>Sphingomonadales</taxon>
        <taxon>Sphingomonadaceae</taxon>
        <taxon>Sphingomonas</taxon>
    </lineage>
</organism>
<dbReference type="RefSeq" id="WP_145845865.1">
    <property type="nucleotide sequence ID" value="NZ_CP042239.1"/>
</dbReference>
<dbReference type="OrthoDB" id="1551443at2"/>
<name>A0A518RE21_9SPHN</name>
<protein>
    <submittedName>
        <fullName evidence="1">Uncharacterized protein</fullName>
    </submittedName>
</protein>
<accession>A0A518RE21</accession>